<evidence type="ECO:0000313" key="9">
    <source>
        <dbReference type="EMBL" id="MDY0882471.1"/>
    </source>
</evidence>
<keyword evidence="10" id="KW-1185">Reference proteome</keyword>
<evidence type="ECO:0000256" key="6">
    <source>
        <dbReference type="ARBA" id="ARBA00023136"/>
    </source>
</evidence>
<name>A0ABU5E9E5_9PROT</name>
<dbReference type="Pfam" id="PF04239">
    <property type="entry name" value="DUF421"/>
    <property type="match status" value="1"/>
</dbReference>
<sequence length="162" mass="17525">MSADRLSSLLAISLPWWEFVIRALVVYAFLLIALRLTGKRQVGQLTPFDLVLLLILSNAVQNSMNGGDNSLLGGLISALTLVGLNSLVGRLTSSHPKLERLIDGQPRVLISNGHVYHAVMVQEGITRDELMAALRRNGCEGAEDVRLAVLETNGGISVIKRA</sequence>
<evidence type="ECO:0000256" key="5">
    <source>
        <dbReference type="ARBA" id="ARBA00022989"/>
    </source>
</evidence>
<dbReference type="Gene3D" id="3.30.240.20">
    <property type="entry name" value="bsu07140 like domains"/>
    <property type="match status" value="1"/>
</dbReference>
<dbReference type="InterPro" id="IPR007353">
    <property type="entry name" value="DUF421"/>
</dbReference>
<evidence type="ECO:0000256" key="1">
    <source>
        <dbReference type="ARBA" id="ARBA00004651"/>
    </source>
</evidence>
<evidence type="ECO:0000259" key="8">
    <source>
        <dbReference type="Pfam" id="PF04239"/>
    </source>
</evidence>
<proteinExistence type="inferred from homology"/>
<reference evidence="9 10" key="1">
    <citation type="journal article" date="2016" name="Antonie Van Leeuwenhoek">
        <title>Dongia soli sp. nov., isolated from soil from Dokdo, Korea.</title>
        <authorList>
            <person name="Kim D.U."/>
            <person name="Lee H."/>
            <person name="Kim H."/>
            <person name="Kim S.G."/>
            <person name="Ka J.O."/>
        </authorList>
    </citation>
    <scope>NUCLEOTIDE SEQUENCE [LARGE SCALE GENOMIC DNA]</scope>
    <source>
        <strain evidence="9 10">D78</strain>
    </source>
</reference>
<dbReference type="RefSeq" id="WP_320507494.1">
    <property type="nucleotide sequence ID" value="NZ_JAXCLW010000001.1"/>
</dbReference>
<feature type="transmembrane region" description="Helical" evidence="7">
    <location>
        <begin position="16"/>
        <end position="34"/>
    </location>
</feature>
<protein>
    <submittedName>
        <fullName evidence="9">DUF421 domain-containing protein</fullName>
    </submittedName>
</protein>
<keyword evidence="4 7" id="KW-0812">Transmembrane</keyword>
<evidence type="ECO:0000256" key="3">
    <source>
        <dbReference type="ARBA" id="ARBA00022475"/>
    </source>
</evidence>
<keyword evidence="3" id="KW-1003">Cell membrane</keyword>
<organism evidence="9 10">
    <name type="scientific">Dongia soli</name>
    <dbReference type="NCBI Taxonomy" id="600628"/>
    <lineage>
        <taxon>Bacteria</taxon>
        <taxon>Pseudomonadati</taxon>
        <taxon>Pseudomonadota</taxon>
        <taxon>Alphaproteobacteria</taxon>
        <taxon>Rhodospirillales</taxon>
        <taxon>Dongiaceae</taxon>
        <taxon>Dongia</taxon>
    </lineage>
</organism>
<evidence type="ECO:0000313" key="10">
    <source>
        <dbReference type="Proteomes" id="UP001279642"/>
    </source>
</evidence>
<feature type="domain" description="YetF C-terminal" evidence="8">
    <location>
        <begin position="96"/>
        <end position="161"/>
    </location>
</feature>
<dbReference type="InterPro" id="IPR023090">
    <property type="entry name" value="UPF0702_alpha/beta_dom_sf"/>
</dbReference>
<evidence type="ECO:0000256" key="2">
    <source>
        <dbReference type="ARBA" id="ARBA00006448"/>
    </source>
</evidence>
<dbReference type="PANTHER" id="PTHR34582">
    <property type="entry name" value="UPF0702 TRANSMEMBRANE PROTEIN YCAP"/>
    <property type="match status" value="1"/>
</dbReference>
<keyword evidence="6 7" id="KW-0472">Membrane</keyword>
<comment type="caution">
    <text evidence="9">The sequence shown here is derived from an EMBL/GenBank/DDBJ whole genome shotgun (WGS) entry which is preliminary data.</text>
</comment>
<comment type="similarity">
    <text evidence="2">Belongs to the UPF0702 family.</text>
</comment>
<dbReference type="PANTHER" id="PTHR34582:SF6">
    <property type="entry name" value="UPF0702 TRANSMEMBRANE PROTEIN YCAP"/>
    <property type="match status" value="1"/>
</dbReference>
<evidence type="ECO:0000256" key="7">
    <source>
        <dbReference type="SAM" id="Phobius"/>
    </source>
</evidence>
<dbReference type="Proteomes" id="UP001279642">
    <property type="component" value="Unassembled WGS sequence"/>
</dbReference>
<dbReference type="EMBL" id="JAXCLW010000001">
    <property type="protein sequence ID" value="MDY0882471.1"/>
    <property type="molecule type" value="Genomic_DNA"/>
</dbReference>
<accession>A0ABU5E9E5</accession>
<gene>
    <name evidence="9" type="ORF">SMD27_06430</name>
</gene>
<evidence type="ECO:0000256" key="4">
    <source>
        <dbReference type="ARBA" id="ARBA00022692"/>
    </source>
</evidence>
<keyword evidence="5 7" id="KW-1133">Transmembrane helix</keyword>
<comment type="subcellular location">
    <subcellularLocation>
        <location evidence="1">Cell membrane</location>
        <topology evidence="1">Multi-pass membrane protein</topology>
    </subcellularLocation>
</comment>